<evidence type="ECO:0000256" key="6">
    <source>
        <dbReference type="ARBA" id="ARBA00011245"/>
    </source>
</evidence>
<evidence type="ECO:0000256" key="2">
    <source>
        <dbReference type="ARBA" id="ARBA00001946"/>
    </source>
</evidence>
<dbReference type="InterPro" id="IPR023214">
    <property type="entry name" value="HAD_sf"/>
</dbReference>
<comment type="similarity">
    <text evidence="13 14">Belongs to the gmhB family.</text>
</comment>
<comment type="pathway">
    <text evidence="5">Nucleotide-sugar biosynthesis; ADP-L-glycero-beta-D-manno-heptose biosynthesis; ADP-L-glycero-beta-D-manno-heptose from D-glycero-beta-D-manno-heptose 7-phosphate: step 2/4.</text>
</comment>
<dbReference type="PANTHER" id="PTHR42891:SF1">
    <property type="entry name" value="D-GLYCERO-BETA-D-MANNO-HEPTOSE-1,7-BISPHOSPHATE 7-PHOSPHATASE"/>
    <property type="match status" value="1"/>
</dbReference>
<dbReference type="EMBL" id="LR778175">
    <property type="protein sequence ID" value="CAB1274653.1"/>
    <property type="molecule type" value="Genomic_DNA"/>
</dbReference>
<sequence length="180" mass="19726">MGLIILDRDGVINKDSDKYIKSPEEWIPIPGSLEAIVRLNQAGYRVVIITNQSGIARGLFDISDLYRIHNKMYQLLTQMGGAIEAILFCPHLPEENCTCRKPKPGLFQDLSQRLHLQLTDVLAIGDSIRDIQAAQSAGATPILVRTGKGSITTNSKKLPPNIPCYDDLSSAVTELLATTP</sequence>
<accession>A0A7G1Q7P0</accession>
<dbReference type="CDD" id="cd07503">
    <property type="entry name" value="HAD_HisB-N"/>
    <property type="match status" value="1"/>
</dbReference>
<feature type="active site" description="Nucleophile" evidence="15">
    <location>
        <position position="7"/>
    </location>
</feature>
<dbReference type="Gene3D" id="3.40.50.1000">
    <property type="entry name" value="HAD superfamily/HAD-like"/>
    <property type="match status" value="1"/>
</dbReference>
<feature type="binding site" evidence="17">
    <location>
        <position position="91"/>
    </location>
    <ligand>
        <name>Zn(2+)</name>
        <dbReference type="ChEBI" id="CHEBI:29105"/>
    </ligand>
</feature>
<dbReference type="PANTHER" id="PTHR42891">
    <property type="entry name" value="D-GLYCERO-BETA-D-MANNO-HEPTOSE-1,7-BISPHOSPHATE 7-PHOSPHATASE"/>
    <property type="match status" value="1"/>
</dbReference>
<dbReference type="SUPFAM" id="SSF56784">
    <property type="entry name" value="HAD-like"/>
    <property type="match status" value="1"/>
</dbReference>
<dbReference type="RefSeq" id="WP_197744648.1">
    <property type="nucleotide sequence ID" value="NZ_LR778175.1"/>
</dbReference>
<evidence type="ECO:0000313" key="18">
    <source>
        <dbReference type="EMBL" id="CAB1274653.1"/>
    </source>
</evidence>
<organism evidence="18 19">
    <name type="scientific">Candidatus Nitrosacidococcus tergens</name>
    <dbReference type="NCBI Taxonomy" id="553981"/>
    <lineage>
        <taxon>Bacteria</taxon>
        <taxon>Pseudomonadati</taxon>
        <taxon>Pseudomonadota</taxon>
        <taxon>Gammaproteobacteria</taxon>
        <taxon>Chromatiales</taxon>
        <taxon>Chromatiaceae</taxon>
        <taxon>Candidatus Nitrosacidococcus</taxon>
    </lineage>
</organism>
<dbReference type="NCBIfam" id="TIGR01662">
    <property type="entry name" value="HAD-SF-IIIA"/>
    <property type="match status" value="1"/>
</dbReference>
<evidence type="ECO:0000256" key="7">
    <source>
        <dbReference type="ARBA" id="ARBA00022490"/>
    </source>
</evidence>
<proteinExistence type="inferred from homology"/>
<evidence type="ECO:0000256" key="4">
    <source>
        <dbReference type="ARBA" id="ARBA00004496"/>
    </source>
</evidence>
<evidence type="ECO:0000256" key="11">
    <source>
        <dbReference type="ARBA" id="ARBA00022842"/>
    </source>
</evidence>
<feature type="binding site" evidence="17">
    <location>
        <position position="89"/>
    </location>
    <ligand>
        <name>Zn(2+)</name>
        <dbReference type="ChEBI" id="CHEBI:29105"/>
    </ligand>
</feature>
<evidence type="ECO:0000256" key="16">
    <source>
        <dbReference type="PIRSR" id="PIRSR004682-3"/>
    </source>
</evidence>
<evidence type="ECO:0000256" key="17">
    <source>
        <dbReference type="PIRSR" id="PIRSR004682-4"/>
    </source>
</evidence>
<evidence type="ECO:0000256" key="8">
    <source>
        <dbReference type="ARBA" id="ARBA00022723"/>
    </source>
</evidence>
<dbReference type="InterPro" id="IPR006549">
    <property type="entry name" value="HAD-SF_hydro_IIIA"/>
</dbReference>
<comment type="cofactor">
    <cofactor evidence="3 17">
        <name>Zn(2+)</name>
        <dbReference type="ChEBI" id="CHEBI:29105"/>
    </cofactor>
</comment>
<evidence type="ECO:0000313" key="19">
    <source>
        <dbReference type="Proteomes" id="UP000516072"/>
    </source>
</evidence>
<dbReference type="Proteomes" id="UP000516072">
    <property type="component" value="Chromosome"/>
</dbReference>
<evidence type="ECO:0000256" key="14">
    <source>
        <dbReference type="PIRNR" id="PIRNR004682"/>
    </source>
</evidence>
<dbReference type="GO" id="GO:0005737">
    <property type="term" value="C:cytoplasm"/>
    <property type="evidence" value="ECO:0007669"/>
    <property type="project" value="UniProtKB-SubCell"/>
</dbReference>
<reference evidence="18 19" key="1">
    <citation type="submission" date="2020-03" db="EMBL/GenBank/DDBJ databases">
        <authorList>
            <person name="Picone N."/>
        </authorList>
    </citation>
    <scope>NUCLEOTIDE SEQUENCE [LARGE SCALE GENOMIC DNA]</scope>
    <source>
        <strain evidence="18">NSCAC1</strain>
    </source>
</reference>
<name>A0A7G1Q7P0_9GAMM</name>
<keyword evidence="9 14" id="KW-0378">Hydrolase</keyword>
<feature type="site" description="Contributes to substrate recognition" evidence="16">
    <location>
        <position position="100"/>
    </location>
</feature>
<feature type="active site" description="Proton donor" evidence="15">
    <location>
        <position position="9"/>
    </location>
</feature>
<feature type="binding site" evidence="17">
    <location>
        <position position="9"/>
    </location>
    <ligand>
        <name>Mg(2+)</name>
        <dbReference type="ChEBI" id="CHEBI:18420"/>
    </ligand>
</feature>
<feature type="binding site" evidence="17">
    <location>
        <position position="7"/>
    </location>
    <ligand>
        <name>Mg(2+)</name>
        <dbReference type="ChEBI" id="CHEBI:18420"/>
    </ligand>
</feature>
<comment type="cofactor">
    <cofactor evidence="2 17">
        <name>Mg(2+)</name>
        <dbReference type="ChEBI" id="CHEBI:18420"/>
    </cofactor>
</comment>
<keyword evidence="19" id="KW-1185">Reference proteome</keyword>
<dbReference type="GO" id="GO:0005975">
    <property type="term" value="P:carbohydrate metabolic process"/>
    <property type="evidence" value="ECO:0007669"/>
    <property type="project" value="InterPro"/>
</dbReference>
<evidence type="ECO:0000256" key="9">
    <source>
        <dbReference type="ARBA" id="ARBA00022801"/>
    </source>
</evidence>
<dbReference type="GO" id="GO:0046872">
    <property type="term" value="F:metal ion binding"/>
    <property type="evidence" value="ECO:0007669"/>
    <property type="project" value="UniProtKB-KW"/>
</dbReference>
<dbReference type="AlphaFoldDB" id="A0A7G1Q7P0"/>
<feature type="site" description="Stabilizes the phosphoryl group" evidence="16">
    <location>
        <position position="50"/>
    </location>
</feature>
<evidence type="ECO:0000256" key="12">
    <source>
        <dbReference type="ARBA" id="ARBA00023277"/>
    </source>
</evidence>
<dbReference type="FunFam" id="3.40.50.1000:FF:000168">
    <property type="entry name" value="D,D-heptose 1,7-bisphosphate phosphatase"/>
    <property type="match status" value="1"/>
</dbReference>
<dbReference type="InterPro" id="IPR006543">
    <property type="entry name" value="Histidinol-phos"/>
</dbReference>
<dbReference type="PIRSF" id="PIRSF004682">
    <property type="entry name" value="GmhB"/>
    <property type="match status" value="1"/>
</dbReference>
<keyword evidence="10 17" id="KW-0862">Zinc</keyword>
<dbReference type="InterPro" id="IPR004446">
    <property type="entry name" value="Heptose_bisP_phosphatase"/>
</dbReference>
<comment type="catalytic activity">
    <reaction evidence="1">
        <text>D-glycero-beta-D-manno-heptose 1,7-bisphosphate + H2O = D-glycero-beta-D-manno-heptose 1-phosphate + phosphate</text>
        <dbReference type="Rhea" id="RHEA:28518"/>
        <dbReference type="ChEBI" id="CHEBI:15377"/>
        <dbReference type="ChEBI" id="CHEBI:43474"/>
        <dbReference type="ChEBI" id="CHEBI:60208"/>
        <dbReference type="ChEBI" id="CHEBI:61593"/>
        <dbReference type="EC" id="3.1.3.82"/>
    </reaction>
</comment>
<evidence type="ECO:0000256" key="1">
    <source>
        <dbReference type="ARBA" id="ARBA00001226"/>
    </source>
</evidence>
<evidence type="ECO:0000256" key="5">
    <source>
        <dbReference type="ARBA" id="ARBA00004708"/>
    </source>
</evidence>
<evidence type="ECO:0000256" key="13">
    <source>
        <dbReference type="ARBA" id="ARBA00061616"/>
    </source>
</evidence>
<keyword evidence="7 14" id="KW-0963">Cytoplasm</keyword>
<dbReference type="GO" id="GO:0034200">
    <property type="term" value="F:D-glycero-beta-D-manno-heptose 1,7-bisphosphate 7-phosphatase activity"/>
    <property type="evidence" value="ECO:0007669"/>
    <property type="project" value="UniProtKB-EC"/>
</dbReference>
<keyword evidence="8 17" id="KW-0479">Metal-binding</keyword>
<gene>
    <name evidence="18" type="ORF">NSCAC_0276</name>
</gene>
<dbReference type="NCBIfam" id="NF006506">
    <property type="entry name" value="PRK08942.1"/>
    <property type="match status" value="1"/>
</dbReference>
<dbReference type="EC" id="3.1.3.-" evidence="14"/>
<protein>
    <recommendedName>
        <fullName evidence="14">D,D-heptose 1,7-bisphosphate phosphatase</fullName>
        <ecNumber evidence="14">3.1.3.-</ecNumber>
    </recommendedName>
</protein>
<comment type="subcellular location">
    <subcellularLocation>
        <location evidence="4 14">Cytoplasm</location>
    </subcellularLocation>
</comment>
<evidence type="ECO:0000256" key="15">
    <source>
        <dbReference type="PIRSR" id="PIRSR004682-1"/>
    </source>
</evidence>
<dbReference type="KEGG" id="ntg:NSCAC_0276"/>
<feature type="binding site" evidence="17">
    <location>
        <position position="126"/>
    </location>
    <ligand>
        <name>Mg(2+)</name>
        <dbReference type="ChEBI" id="CHEBI:18420"/>
    </ligand>
</feature>
<feature type="binding site" evidence="17">
    <location>
        <position position="97"/>
    </location>
    <ligand>
        <name>Zn(2+)</name>
        <dbReference type="ChEBI" id="CHEBI:29105"/>
    </ligand>
</feature>
<feature type="binding site" evidence="17">
    <location>
        <position position="99"/>
    </location>
    <ligand>
        <name>Zn(2+)</name>
        <dbReference type="ChEBI" id="CHEBI:29105"/>
    </ligand>
</feature>
<dbReference type="Pfam" id="PF13242">
    <property type="entry name" value="Hydrolase_like"/>
    <property type="match status" value="1"/>
</dbReference>
<dbReference type="InterPro" id="IPR036412">
    <property type="entry name" value="HAD-like_sf"/>
</dbReference>
<feature type="site" description="Stabilizes the phosphoryl group" evidence="16">
    <location>
        <position position="101"/>
    </location>
</feature>
<evidence type="ECO:0000256" key="3">
    <source>
        <dbReference type="ARBA" id="ARBA00001947"/>
    </source>
</evidence>
<keyword evidence="11 17" id="KW-0460">Magnesium</keyword>
<keyword evidence="12 14" id="KW-0119">Carbohydrate metabolism</keyword>
<dbReference type="NCBIfam" id="TIGR01656">
    <property type="entry name" value="Histidinol-ppas"/>
    <property type="match status" value="1"/>
</dbReference>
<comment type="subunit">
    <text evidence="6">Monomer.</text>
</comment>
<evidence type="ECO:0000256" key="10">
    <source>
        <dbReference type="ARBA" id="ARBA00022833"/>
    </source>
</evidence>